<organism evidence="1">
    <name type="scientific">Macaca fascicularis</name>
    <name type="common">Crab-eating macaque</name>
    <name type="synonym">Cynomolgus monkey</name>
    <dbReference type="NCBI Taxonomy" id="9541"/>
    <lineage>
        <taxon>Eukaryota</taxon>
        <taxon>Metazoa</taxon>
        <taxon>Chordata</taxon>
        <taxon>Craniata</taxon>
        <taxon>Vertebrata</taxon>
        <taxon>Euteleostomi</taxon>
        <taxon>Mammalia</taxon>
        <taxon>Eutheria</taxon>
        <taxon>Euarchontoglires</taxon>
        <taxon>Primates</taxon>
        <taxon>Haplorrhini</taxon>
        <taxon>Catarrhini</taxon>
        <taxon>Cercopithecidae</taxon>
        <taxon>Cercopithecinae</taxon>
        <taxon>Macaca</taxon>
    </lineage>
</organism>
<evidence type="ECO:0000313" key="1">
    <source>
        <dbReference type="EMBL" id="BAE89224.1"/>
    </source>
</evidence>
<name>I7G580_MACFA</name>
<sequence>MGHNHNKPNMPPTNRPKITYRILFCKPHSPCNRSHPHPNPLKLLRRNHPYDRSRAYLFHIFLLGQLKLRTHP</sequence>
<protein>
    <submittedName>
        <fullName evidence="1">Macaca fascicularis brain cDNA clone: QflA-16943, similar to human NADH dehydrogenase 4 (MTND4), mRNA, RefSeq: NM_173711.1</fullName>
    </submittedName>
</protein>
<dbReference type="AlphaFoldDB" id="I7G580"/>
<dbReference type="EMBL" id="AB172162">
    <property type="protein sequence ID" value="BAE89224.1"/>
    <property type="molecule type" value="mRNA"/>
</dbReference>
<reference evidence="1" key="1">
    <citation type="journal article" date="2007" name="PLoS Biol.">
        <title>Rate of evolution in brain-expressed genes in humans and other primates.</title>
        <authorList>
            <person name="Wang H.-Y."/>
            <person name="Chien H.-C."/>
            <person name="Osada N."/>
            <person name="Hashimoto K."/>
            <person name="Sugano S."/>
            <person name="Gojobori T."/>
            <person name="Chou C.-K."/>
            <person name="Tsai S.-F."/>
            <person name="Wu C.-I."/>
            <person name="Shen C.-K.J."/>
        </authorList>
    </citation>
    <scope>NUCLEOTIDE SEQUENCE</scope>
</reference>
<accession>I7G580</accession>
<proteinExistence type="evidence at transcript level"/>